<feature type="transmembrane region" description="Helical" evidence="1">
    <location>
        <begin position="12"/>
        <end position="31"/>
    </location>
</feature>
<gene>
    <name evidence="2" type="ORF">NCTC5053_00929</name>
</gene>
<feature type="transmembrane region" description="Helical" evidence="1">
    <location>
        <begin position="70"/>
        <end position="88"/>
    </location>
</feature>
<dbReference type="Proteomes" id="UP000254387">
    <property type="component" value="Unassembled WGS sequence"/>
</dbReference>
<organism evidence="2 3">
    <name type="scientific">Klebsiella pneumoniae</name>
    <dbReference type="NCBI Taxonomy" id="573"/>
    <lineage>
        <taxon>Bacteria</taxon>
        <taxon>Pseudomonadati</taxon>
        <taxon>Pseudomonadota</taxon>
        <taxon>Gammaproteobacteria</taxon>
        <taxon>Enterobacterales</taxon>
        <taxon>Enterobacteriaceae</taxon>
        <taxon>Klebsiella/Raoultella group</taxon>
        <taxon>Klebsiella</taxon>
        <taxon>Klebsiella pneumoniae complex</taxon>
    </lineage>
</organism>
<sequence length="89" mass="9585">MQECVSASNPLSLPVALCGAVTYAVIGWHSIPLSGFLGFISLKILGLLVLTGWAGIVFSRRAIPAVPDVWYARIYVLLLCLVLLAMLIQ</sequence>
<dbReference type="EMBL" id="UGMN01000004">
    <property type="protein sequence ID" value="STU86760.1"/>
    <property type="molecule type" value="Genomic_DNA"/>
</dbReference>
<reference evidence="2 3" key="1">
    <citation type="submission" date="2018-06" db="EMBL/GenBank/DDBJ databases">
        <authorList>
            <consortium name="Pathogen Informatics"/>
            <person name="Doyle S."/>
        </authorList>
    </citation>
    <scope>NUCLEOTIDE SEQUENCE [LARGE SCALE GENOMIC DNA]</scope>
    <source>
        <strain evidence="2 3">NCTC5053</strain>
    </source>
</reference>
<keyword evidence="1" id="KW-1133">Transmembrane helix</keyword>
<keyword evidence="1" id="KW-0472">Membrane</keyword>
<proteinExistence type="predicted"/>
<accession>A0A377ZWG2</accession>
<evidence type="ECO:0000313" key="2">
    <source>
        <dbReference type="EMBL" id="STU86760.1"/>
    </source>
</evidence>
<protein>
    <submittedName>
        <fullName evidence="2">Integral membrane protein</fullName>
    </submittedName>
</protein>
<evidence type="ECO:0000313" key="3">
    <source>
        <dbReference type="Proteomes" id="UP000254387"/>
    </source>
</evidence>
<name>A0A377ZWG2_KLEPN</name>
<evidence type="ECO:0000256" key="1">
    <source>
        <dbReference type="SAM" id="Phobius"/>
    </source>
</evidence>
<feature type="transmembrane region" description="Helical" evidence="1">
    <location>
        <begin position="37"/>
        <end position="58"/>
    </location>
</feature>
<keyword evidence="1" id="KW-0812">Transmembrane</keyword>
<dbReference type="AlphaFoldDB" id="A0A377ZWG2"/>